<dbReference type="PROSITE" id="PS50283">
    <property type="entry name" value="NA_SOLUT_SYMP_3"/>
    <property type="match status" value="1"/>
</dbReference>
<keyword evidence="9 12" id="KW-0472">Membrane</keyword>
<proteinExistence type="inferred from homology"/>
<dbReference type="GO" id="GO:0015730">
    <property type="term" value="P:propanoate transmembrane transport"/>
    <property type="evidence" value="ECO:0007669"/>
    <property type="project" value="TreeGrafter"/>
</dbReference>
<comment type="subcellular location">
    <subcellularLocation>
        <location evidence="1">Cell membrane</location>
        <topology evidence="1">Multi-pass membrane protein</topology>
    </subcellularLocation>
</comment>
<evidence type="ECO:0000256" key="12">
    <source>
        <dbReference type="SAM" id="Phobius"/>
    </source>
</evidence>
<feature type="transmembrane region" description="Helical" evidence="12">
    <location>
        <begin position="13"/>
        <end position="32"/>
    </location>
</feature>
<dbReference type="Gene3D" id="1.20.1730.10">
    <property type="entry name" value="Sodium/glucose cotransporter"/>
    <property type="match status" value="1"/>
</dbReference>
<keyword evidence="8" id="KW-0406">Ion transport</keyword>
<name>A0A8C4PX50_EPTBU</name>
<protein>
    <submittedName>
        <fullName evidence="13">Solute carrier family 5 member 8</fullName>
    </submittedName>
</protein>
<keyword evidence="10" id="KW-0739">Sodium transport</keyword>
<dbReference type="InterPro" id="IPR051163">
    <property type="entry name" value="Sodium:Solute_Symporter_SSF"/>
</dbReference>
<dbReference type="PANTHER" id="PTHR42985">
    <property type="entry name" value="SODIUM-COUPLED MONOCARBOXYLATE TRANSPORTER"/>
    <property type="match status" value="1"/>
</dbReference>
<feature type="transmembrane region" description="Helical" evidence="12">
    <location>
        <begin position="158"/>
        <end position="180"/>
    </location>
</feature>
<feature type="transmembrane region" description="Helical" evidence="12">
    <location>
        <begin position="381"/>
        <end position="401"/>
    </location>
</feature>
<organism evidence="13 14">
    <name type="scientific">Eptatretus burgeri</name>
    <name type="common">Inshore hagfish</name>
    <dbReference type="NCBI Taxonomy" id="7764"/>
    <lineage>
        <taxon>Eukaryota</taxon>
        <taxon>Metazoa</taxon>
        <taxon>Chordata</taxon>
        <taxon>Craniata</taxon>
        <taxon>Vertebrata</taxon>
        <taxon>Cyclostomata</taxon>
        <taxon>Myxini</taxon>
        <taxon>Myxiniformes</taxon>
        <taxon>Myxinidae</taxon>
        <taxon>Eptatretinae</taxon>
        <taxon>Eptatretus</taxon>
    </lineage>
</organism>
<dbReference type="OMA" id="VFVFYQF"/>
<dbReference type="GeneTree" id="ENSGT00940000155166"/>
<dbReference type="Ensembl" id="ENSEBUT00000002461.1">
    <property type="protein sequence ID" value="ENSEBUP00000002114.1"/>
    <property type="gene ID" value="ENSEBUG00000001675.1"/>
</dbReference>
<evidence type="ECO:0000256" key="1">
    <source>
        <dbReference type="ARBA" id="ARBA00004651"/>
    </source>
</evidence>
<keyword evidence="4" id="KW-1003">Cell membrane</keyword>
<dbReference type="InterPro" id="IPR001734">
    <property type="entry name" value="Na/solute_symporter"/>
</dbReference>
<evidence type="ECO:0000256" key="8">
    <source>
        <dbReference type="ARBA" id="ARBA00023065"/>
    </source>
</evidence>
<feature type="transmembrane region" description="Helical" evidence="12">
    <location>
        <begin position="278"/>
        <end position="301"/>
    </location>
</feature>
<feature type="transmembrane region" description="Helical" evidence="12">
    <location>
        <begin position="504"/>
        <end position="529"/>
    </location>
</feature>
<evidence type="ECO:0000256" key="4">
    <source>
        <dbReference type="ARBA" id="ARBA00022475"/>
    </source>
</evidence>
<feature type="transmembrane region" description="Helical" evidence="12">
    <location>
        <begin position="77"/>
        <end position="104"/>
    </location>
</feature>
<evidence type="ECO:0000256" key="7">
    <source>
        <dbReference type="ARBA" id="ARBA00023053"/>
    </source>
</evidence>
<keyword evidence="5 12" id="KW-0812">Transmembrane</keyword>
<feature type="transmembrane region" description="Helical" evidence="12">
    <location>
        <begin position="238"/>
        <end position="257"/>
    </location>
</feature>
<dbReference type="NCBIfam" id="TIGR00813">
    <property type="entry name" value="sss"/>
    <property type="match status" value="1"/>
</dbReference>
<dbReference type="AlphaFoldDB" id="A0A8C4PX50"/>
<reference evidence="13" key="1">
    <citation type="submission" date="2025-08" db="UniProtKB">
        <authorList>
            <consortium name="Ensembl"/>
        </authorList>
    </citation>
    <scope>IDENTIFICATION</scope>
</reference>
<dbReference type="GO" id="GO:0005343">
    <property type="term" value="F:organic acid:sodium symporter activity"/>
    <property type="evidence" value="ECO:0007669"/>
    <property type="project" value="TreeGrafter"/>
</dbReference>
<evidence type="ECO:0000256" key="5">
    <source>
        <dbReference type="ARBA" id="ARBA00022692"/>
    </source>
</evidence>
<evidence type="ECO:0000256" key="2">
    <source>
        <dbReference type="ARBA" id="ARBA00006434"/>
    </source>
</evidence>
<feature type="transmembrane region" description="Helical" evidence="12">
    <location>
        <begin position="407"/>
        <end position="426"/>
    </location>
</feature>
<keyword evidence="6 12" id="KW-1133">Transmembrane helix</keyword>
<comment type="similarity">
    <text evidence="2 11">Belongs to the sodium:solute symporter (SSF) (TC 2.A.21) family.</text>
</comment>
<dbReference type="InterPro" id="IPR038377">
    <property type="entry name" value="Na/Glc_symporter_sf"/>
</dbReference>
<keyword evidence="14" id="KW-1185">Reference proteome</keyword>
<sequence>MVAENNAFVVWDYLVFSIMLVISAVIGIYYAFVGGGQNSSEEFLTAGRKMSAIPVAISLSASFMSAVTVLGSPVDVYRFGAVFCYFGIAYTMVVIFTGLVYLPVFYDLGITSTNEYLELRFHKLFRYIGTTLFMFQTILYTGIVIYAPALALNQVTGLHLWGAVVATGLVCTFYCTLGGIKAVVWTDVFQIGIMITGFLAVIIRGCIVCGGIEAVWNTSYYGDRLNFNNFDPSPLRRHTFWTLAIGGTFTWTSLYAINQAQVQRYISCKSLRQAQLALALNLLGLLVIMVCVVLCGLILYAKYVTCDPWTSGKVSAADQLMPYLVIEIFRDYPGVPGLYVACAYSGTLSTVSSSINALAAVSLEDLVKPCFPNLTSRQLSYCSKGLSFFFGLVCIAMAVLASTMGDLLQAALTIFGIVGGPLLGLYTLGMLFPCANNVGAFIGIICGYAISLWIGTGSLVNRPTADVTRPLPLSTLTCNVTIPISPASTAERPALADSWYSVSYLYISMLGMLTVIITGLIASFIPALVAGGNARESINPKLIRPICDYFCCCSDRLREMMWCGVPHKDHPAESKEKATNLVWPVKTGGLEGLDNASFATDLNTSSGDTMKHRITRF</sequence>
<dbReference type="GO" id="GO:0070062">
    <property type="term" value="C:extracellular exosome"/>
    <property type="evidence" value="ECO:0007669"/>
    <property type="project" value="TreeGrafter"/>
</dbReference>
<accession>A0A8C4PX50</accession>
<feature type="transmembrane region" description="Helical" evidence="12">
    <location>
        <begin position="124"/>
        <end position="146"/>
    </location>
</feature>
<reference evidence="13" key="2">
    <citation type="submission" date="2025-09" db="UniProtKB">
        <authorList>
            <consortium name="Ensembl"/>
        </authorList>
    </citation>
    <scope>IDENTIFICATION</scope>
</reference>
<feature type="transmembrane region" description="Helical" evidence="12">
    <location>
        <begin position="438"/>
        <end position="460"/>
    </location>
</feature>
<keyword evidence="7" id="KW-0915">Sodium</keyword>
<evidence type="ECO:0000256" key="3">
    <source>
        <dbReference type="ARBA" id="ARBA00022448"/>
    </source>
</evidence>
<evidence type="ECO:0000256" key="9">
    <source>
        <dbReference type="ARBA" id="ARBA00023136"/>
    </source>
</evidence>
<dbReference type="Pfam" id="PF00474">
    <property type="entry name" value="SSF"/>
    <property type="match status" value="1"/>
</dbReference>
<feature type="transmembrane region" description="Helical" evidence="12">
    <location>
        <begin position="52"/>
        <end position="71"/>
    </location>
</feature>
<evidence type="ECO:0000256" key="10">
    <source>
        <dbReference type="ARBA" id="ARBA00023201"/>
    </source>
</evidence>
<dbReference type="GO" id="GO:0005886">
    <property type="term" value="C:plasma membrane"/>
    <property type="evidence" value="ECO:0007669"/>
    <property type="project" value="UniProtKB-SubCell"/>
</dbReference>
<dbReference type="Proteomes" id="UP000694388">
    <property type="component" value="Unplaced"/>
</dbReference>
<dbReference type="PANTHER" id="PTHR42985:SF10">
    <property type="entry name" value="SODIUM-COUPLED MONOCARBOXYLATE TRANSPORTER 1"/>
    <property type="match status" value="1"/>
</dbReference>
<evidence type="ECO:0000313" key="13">
    <source>
        <dbReference type="Ensembl" id="ENSEBUP00000002114.1"/>
    </source>
</evidence>
<evidence type="ECO:0000256" key="11">
    <source>
        <dbReference type="RuleBase" id="RU362091"/>
    </source>
</evidence>
<keyword evidence="3" id="KW-0813">Transport</keyword>
<evidence type="ECO:0000256" key="6">
    <source>
        <dbReference type="ARBA" id="ARBA00022989"/>
    </source>
</evidence>
<evidence type="ECO:0000313" key="14">
    <source>
        <dbReference type="Proteomes" id="UP000694388"/>
    </source>
</evidence>
<feature type="transmembrane region" description="Helical" evidence="12">
    <location>
        <begin position="192"/>
        <end position="218"/>
    </location>
</feature>